<dbReference type="Proteomes" id="UP000076871">
    <property type="component" value="Unassembled WGS sequence"/>
</dbReference>
<keyword evidence="2" id="KW-1185">Reference proteome</keyword>
<name>A0A165CZA9_9APHY</name>
<dbReference type="AlphaFoldDB" id="A0A165CZA9"/>
<sequence>MRNTLPSLLRVPCTHATFICDSAERCHEIRLILPVMQPIRCVATLTSQRLTNNTAPSHDLISYEPSDPSIPTCMSRSVAVLLMQA</sequence>
<organism evidence="1 2">
    <name type="scientific">Laetiporus sulphureus 93-53</name>
    <dbReference type="NCBI Taxonomy" id="1314785"/>
    <lineage>
        <taxon>Eukaryota</taxon>
        <taxon>Fungi</taxon>
        <taxon>Dikarya</taxon>
        <taxon>Basidiomycota</taxon>
        <taxon>Agaricomycotina</taxon>
        <taxon>Agaricomycetes</taxon>
        <taxon>Polyporales</taxon>
        <taxon>Laetiporus</taxon>
    </lineage>
</organism>
<dbReference type="RefSeq" id="XP_040761539.1">
    <property type="nucleotide sequence ID" value="XM_040902027.1"/>
</dbReference>
<protein>
    <submittedName>
        <fullName evidence="1">Uncharacterized protein</fullName>
    </submittedName>
</protein>
<gene>
    <name evidence="1" type="ORF">LAESUDRAFT_325578</name>
</gene>
<proteinExistence type="predicted"/>
<dbReference type="InParanoid" id="A0A165CZA9"/>
<dbReference type="GeneID" id="63819058"/>
<evidence type="ECO:0000313" key="2">
    <source>
        <dbReference type="Proteomes" id="UP000076871"/>
    </source>
</evidence>
<evidence type="ECO:0000313" key="1">
    <source>
        <dbReference type="EMBL" id="KZT03799.1"/>
    </source>
</evidence>
<reference evidence="1 2" key="1">
    <citation type="journal article" date="2016" name="Mol. Biol. Evol.">
        <title>Comparative Genomics of Early-Diverging Mushroom-Forming Fungi Provides Insights into the Origins of Lignocellulose Decay Capabilities.</title>
        <authorList>
            <person name="Nagy L.G."/>
            <person name="Riley R."/>
            <person name="Tritt A."/>
            <person name="Adam C."/>
            <person name="Daum C."/>
            <person name="Floudas D."/>
            <person name="Sun H."/>
            <person name="Yadav J.S."/>
            <person name="Pangilinan J."/>
            <person name="Larsson K.H."/>
            <person name="Matsuura K."/>
            <person name="Barry K."/>
            <person name="Labutti K."/>
            <person name="Kuo R."/>
            <person name="Ohm R.A."/>
            <person name="Bhattacharya S.S."/>
            <person name="Shirouzu T."/>
            <person name="Yoshinaga Y."/>
            <person name="Martin F.M."/>
            <person name="Grigoriev I.V."/>
            <person name="Hibbett D.S."/>
        </authorList>
    </citation>
    <scope>NUCLEOTIDE SEQUENCE [LARGE SCALE GENOMIC DNA]</scope>
    <source>
        <strain evidence="1 2">93-53</strain>
    </source>
</reference>
<dbReference type="EMBL" id="KV427641">
    <property type="protein sequence ID" value="KZT03799.1"/>
    <property type="molecule type" value="Genomic_DNA"/>
</dbReference>
<accession>A0A165CZA9</accession>